<proteinExistence type="predicted"/>
<comment type="caution">
    <text evidence="5">The sequence shown here is derived from an EMBL/GenBank/DDBJ whole genome shotgun (WGS) entry which is preliminary data.</text>
</comment>
<dbReference type="AlphaFoldDB" id="A0A936ZW78"/>
<dbReference type="Proteomes" id="UP000651057">
    <property type="component" value="Unassembled WGS sequence"/>
</dbReference>
<evidence type="ECO:0000256" key="1">
    <source>
        <dbReference type="ARBA" id="ARBA00023015"/>
    </source>
</evidence>
<organism evidence="5 6">
    <name type="scientific">Aquimarina mytili</name>
    <dbReference type="NCBI Taxonomy" id="874423"/>
    <lineage>
        <taxon>Bacteria</taxon>
        <taxon>Pseudomonadati</taxon>
        <taxon>Bacteroidota</taxon>
        <taxon>Flavobacteriia</taxon>
        <taxon>Flavobacteriales</taxon>
        <taxon>Flavobacteriaceae</taxon>
        <taxon>Aquimarina</taxon>
    </lineage>
</organism>
<dbReference type="InterPro" id="IPR018060">
    <property type="entry name" value="HTH_AraC"/>
</dbReference>
<keyword evidence="3" id="KW-0804">Transcription</keyword>
<accession>A0A936ZW78</accession>
<dbReference type="Gene3D" id="1.10.10.60">
    <property type="entry name" value="Homeodomain-like"/>
    <property type="match status" value="2"/>
</dbReference>
<evidence type="ECO:0000313" key="5">
    <source>
        <dbReference type="EMBL" id="MBL0682156.1"/>
    </source>
</evidence>
<dbReference type="InterPro" id="IPR009057">
    <property type="entry name" value="Homeodomain-like_sf"/>
</dbReference>
<dbReference type="Pfam" id="PF12833">
    <property type="entry name" value="HTH_18"/>
    <property type="match status" value="1"/>
</dbReference>
<keyword evidence="1" id="KW-0805">Transcription regulation</keyword>
<protein>
    <submittedName>
        <fullName evidence="5">Helix-turn-helix transcriptional regulator</fullName>
    </submittedName>
</protein>
<reference evidence="5" key="1">
    <citation type="submission" date="2021-01" db="EMBL/GenBank/DDBJ databases">
        <authorList>
            <person name="Zhong Y.L."/>
        </authorList>
    </citation>
    <scope>NUCLEOTIDE SEQUENCE</scope>
    <source>
        <strain evidence="5">KCTC 23302</strain>
    </source>
</reference>
<keyword evidence="6" id="KW-1185">Reference proteome</keyword>
<dbReference type="EMBL" id="JAERQJ010000001">
    <property type="protein sequence ID" value="MBL0682156.1"/>
    <property type="molecule type" value="Genomic_DNA"/>
</dbReference>
<sequence length="300" mass="35337">MSYQNIYYNHFDRIKRNDPHMLNKEENFLIRFKTNLPYYKYNESSLTITYFHEGQGNVLVNQRSHYLKKTDFIISNSDSPWEYICNESIQNDILCFAVSDALVSRFINFLSCSTEKLLDTPFDFPEKSPILLENSFNTQHSKLGKFLERVYYLSNHGDFNQVNAIDLTFEMLQVLYDEHIGLYKLLNRIDSKKSSTKKEVFRRLLLVRNYIHDNLSAKITMEELSEISALSDYHIYTSFKNVFGLTPHQYHNKVKLEKAYMLLQNGAFSISDVVALLNFTDLQSFSKLFKKFYGNPPSKF</sequence>
<dbReference type="PANTHER" id="PTHR46796">
    <property type="entry name" value="HTH-TYPE TRANSCRIPTIONAL ACTIVATOR RHAS-RELATED"/>
    <property type="match status" value="1"/>
</dbReference>
<evidence type="ECO:0000256" key="2">
    <source>
        <dbReference type="ARBA" id="ARBA00023125"/>
    </source>
</evidence>
<evidence type="ECO:0000313" key="6">
    <source>
        <dbReference type="Proteomes" id="UP000651057"/>
    </source>
</evidence>
<dbReference type="InterPro" id="IPR050204">
    <property type="entry name" value="AraC_XylS_family_regulators"/>
</dbReference>
<evidence type="ECO:0000256" key="3">
    <source>
        <dbReference type="ARBA" id="ARBA00023163"/>
    </source>
</evidence>
<dbReference type="RefSeq" id="WP_201916158.1">
    <property type="nucleotide sequence ID" value="NZ_BAABAX010000001.1"/>
</dbReference>
<keyword evidence="2" id="KW-0238">DNA-binding</keyword>
<name>A0A936ZW78_9FLAO</name>
<dbReference type="SMART" id="SM00342">
    <property type="entry name" value="HTH_ARAC"/>
    <property type="match status" value="1"/>
</dbReference>
<dbReference type="SUPFAM" id="SSF46689">
    <property type="entry name" value="Homeodomain-like"/>
    <property type="match status" value="2"/>
</dbReference>
<evidence type="ECO:0000259" key="4">
    <source>
        <dbReference type="PROSITE" id="PS01124"/>
    </source>
</evidence>
<dbReference type="GO" id="GO:0043565">
    <property type="term" value="F:sequence-specific DNA binding"/>
    <property type="evidence" value="ECO:0007669"/>
    <property type="project" value="InterPro"/>
</dbReference>
<dbReference type="GO" id="GO:0003700">
    <property type="term" value="F:DNA-binding transcription factor activity"/>
    <property type="evidence" value="ECO:0007669"/>
    <property type="project" value="InterPro"/>
</dbReference>
<feature type="domain" description="HTH araC/xylS-type" evidence="4">
    <location>
        <begin position="205"/>
        <end position="300"/>
    </location>
</feature>
<gene>
    <name evidence="5" type="ORF">JJQ60_01380</name>
</gene>
<dbReference type="PROSITE" id="PS01124">
    <property type="entry name" value="HTH_ARAC_FAMILY_2"/>
    <property type="match status" value="1"/>
</dbReference>